<keyword evidence="1" id="KW-1133">Transmembrane helix</keyword>
<name>A0A1H6LBE2_9RHOB</name>
<dbReference type="Proteomes" id="UP000199125">
    <property type="component" value="Unassembled WGS sequence"/>
</dbReference>
<dbReference type="EMBL" id="FNXG01000002">
    <property type="protein sequence ID" value="SEH85901.1"/>
    <property type="molecule type" value="Genomic_DNA"/>
</dbReference>
<evidence type="ECO:0000313" key="2">
    <source>
        <dbReference type="EMBL" id="SEH85901.1"/>
    </source>
</evidence>
<reference evidence="3" key="1">
    <citation type="submission" date="2016-10" db="EMBL/GenBank/DDBJ databases">
        <authorList>
            <person name="Varghese N."/>
            <person name="Submissions S."/>
        </authorList>
    </citation>
    <scope>NUCLEOTIDE SEQUENCE [LARGE SCALE GENOMIC DNA]</scope>
    <source>
        <strain evidence="3">DSM 11593</strain>
    </source>
</reference>
<keyword evidence="3" id="KW-1185">Reference proteome</keyword>
<organism evidence="2 3">
    <name type="scientific">Paracoccus alkenifer</name>
    <dbReference type="NCBI Taxonomy" id="65735"/>
    <lineage>
        <taxon>Bacteria</taxon>
        <taxon>Pseudomonadati</taxon>
        <taxon>Pseudomonadota</taxon>
        <taxon>Alphaproteobacteria</taxon>
        <taxon>Rhodobacterales</taxon>
        <taxon>Paracoccaceae</taxon>
        <taxon>Paracoccus</taxon>
    </lineage>
</organism>
<dbReference type="RefSeq" id="WP_281245530.1">
    <property type="nucleotide sequence ID" value="NZ_FNXG01000002.1"/>
</dbReference>
<accession>A0A1H6LBE2</accession>
<dbReference type="AlphaFoldDB" id="A0A1H6LBE2"/>
<gene>
    <name evidence="2" type="ORF">SAMN04488075_1473</name>
</gene>
<evidence type="ECO:0000313" key="3">
    <source>
        <dbReference type="Proteomes" id="UP000199125"/>
    </source>
</evidence>
<feature type="transmembrane region" description="Helical" evidence="1">
    <location>
        <begin position="20"/>
        <end position="42"/>
    </location>
</feature>
<evidence type="ECO:0000256" key="1">
    <source>
        <dbReference type="SAM" id="Phobius"/>
    </source>
</evidence>
<proteinExistence type="predicted"/>
<protein>
    <submittedName>
        <fullName evidence="2">Uncharacterized protein</fullName>
    </submittedName>
</protein>
<keyword evidence="1" id="KW-0472">Membrane</keyword>
<sequence>MKTCTESIMSPLSRLPEAIADMLGVAAISLATVAVLWLPAVLG</sequence>
<keyword evidence="1" id="KW-0812">Transmembrane</keyword>